<dbReference type="Proteomes" id="UP000016986">
    <property type="component" value="Unassembled WGS sequence"/>
</dbReference>
<dbReference type="Pfam" id="PF24366">
    <property type="entry name" value="DUF7522"/>
    <property type="match status" value="1"/>
</dbReference>
<feature type="compositionally biased region" description="Acidic residues" evidence="1">
    <location>
        <begin position="133"/>
        <end position="151"/>
    </location>
</feature>
<accession>U2YVY3</accession>
<comment type="caution">
    <text evidence="2">The sequence shown here is derived from an EMBL/GenBank/DDBJ whole genome shotgun (WGS) entry which is preliminary data.</text>
</comment>
<dbReference type="OrthoDB" id="246032at2157"/>
<gene>
    <name evidence="2" type="ORF">MBEHAL_1950</name>
</gene>
<protein>
    <submittedName>
        <fullName evidence="2">Uncharacterized protein</fullName>
    </submittedName>
</protein>
<organism evidence="2 3">
    <name type="scientific">Halarchaeum acidiphilum MH1-52-1</name>
    <dbReference type="NCBI Taxonomy" id="1261545"/>
    <lineage>
        <taxon>Archaea</taxon>
        <taxon>Methanobacteriati</taxon>
        <taxon>Methanobacteriota</taxon>
        <taxon>Stenosarchaea group</taxon>
        <taxon>Halobacteria</taxon>
        <taxon>Halobacteriales</taxon>
        <taxon>Halobacteriaceae</taxon>
    </lineage>
</organism>
<dbReference type="RefSeq" id="WP_021780455.1">
    <property type="nucleotide sequence ID" value="NZ_BATA01000052.1"/>
</dbReference>
<feature type="region of interest" description="Disordered" evidence="1">
    <location>
        <begin position="125"/>
        <end position="151"/>
    </location>
</feature>
<name>U2YVY3_9EURY</name>
<evidence type="ECO:0000256" key="1">
    <source>
        <dbReference type="SAM" id="MobiDB-lite"/>
    </source>
</evidence>
<proteinExistence type="predicted"/>
<dbReference type="AlphaFoldDB" id="U2YVY3"/>
<keyword evidence="3" id="KW-1185">Reference proteome</keyword>
<reference evidence="2 3" key="1">
    <citation type="submission" date="2013-09" db="EMBL/GenBank/DDBJ databases">
        <title>Whole genome sequencing of Halarchaeum acidiphilum strain MH1-52-1.</title>
        <authorList>
            <person name="Shimane Y."/>
            <person name="Minegishi H."/>
            <person name="Nishi S."/>
            <person name="Echigo A."/>
            <person name="Shuto A."/>
            <person name="Konishi M."/>
            <person name="Ito T."/>
            <person name="Ohkuma M."/>
            <person name="Ohta Y."/>
            <person name="Nagano Y."/>
            <person name="Tsubouchi T."/>
            <person name="Mori K."/>
            <person name="Usui K."/>
            <person name="Kamekura M."/>
            <person name="Usami R."/>
            <person name="Takaki Y."/>
            <person name="Hatada Y."/>
        </authorList>
    </citation>
    <scope>NUCLEOTIDE SEQUENCE [LARGE SCALE GENOMIC DNA]</scope>
    <source>
        <strain evidence="2 3">JCM 16109</strain>
    </source>
</reference>
<dbReference type="EMBL" id="BATA01000052">
    <property type="protein sequence ID" value="GAD53190.1"/>
    <property type="molecule type" value="Genomic_DNA"/>
</dbReference>
<evidence type="ECO:0000313" key="2">
    <source>
        <dbReference type="EMBL" id="GAD53190.1"/>
    </source>
</evidence>
<sequence length="151" mass="17001">MNEDAEGFIDALHGSDVGRMRRAVAYDGEEYDTVYCRDDIATAQTDAEIEEVTKNLILKGFDDELQQPEFARFGHLDMSVRWFHEVVVLQVPLGEWSGVIVGFDRDTVVDTGAFTDVALDYIESPERDLRDVEETDGDGEALDDSVEEQFS</sequence>
<dbReference type="InterPro" id="IPR055944">
    <property type="entry name" value="DUF7522"/>
</dbReference>
<dbReference type="eggNOG" id="arCOG07569">
    <property type="taxonomic scope" value="Archaea"/>
</dbReference>
<evidence type="ECO:0000313" key="3">
    <source>
        <dbReference type="Proteomes" id="UP000016986"/>
    </source>
</evidence>